<comment type="cofactor">
    <cofactor evidence="1">
        <name>FAD</name>
        <dbReference type="ChEBI" id="CHEBI:57692"/>
    </cofactor>
</comment>
<keyword evidence="3" id="KW-0274">FAD</keyword>
<evidence type="ECO:0000256" key="1">
    <source>
        <dbReference type="ARBA" id="ARBA00001974"/>
    </source>
</evidence>
<sequence>MLAIFDHPFSRGSVHITSLDTIVYPSLDPSYFSHPLDLYVISQAMLYIQQVACIAPLFTHLKDGGHISKEGFYELNDENMKVFVKKNFTSKYHPMGTCAMVQGIRVV</sequence>
<feature type="domain" description="Glucose-methanol-choline oxidoreductase C-terminal" evidence="5">
    <location>
        <begin position="8"/>
        <end position="100"/>
    </location>
</feature>
<name>A0ABR4AU94_9LECA</name>
<reference evidence="6 7" key="1">
    <citation type="submission" date="2024-09" db="EMBL/GenBank/DDBJ databases">
        <title>Rethinking Asexuality: The Enigmatic Case of Functional Sexual Genes in Lepraria (Stereocaulaceae).</title>
        <authorList>
            <person name="Doellman M."/>
            <person name="Sun Y."/>
            <person name="Barcenas-Pena A."/>
            <person name="Lumbsch H.T."/>
            <person name="Grewe F."/>
        </authorList>
    </citation>
    <scope>NUCLEOTIDE SEQUENCE [LARGE SCALE GENOMIC DNA]</scope>
    <source>
        <strain evidence="6 7">Grewe 0041</strain>
    </source>
</reference>
<dbReference type="Pfam" id="PF05199">
    <property type="entry name" value="GMC_oxred_C"/>
    <property type="match status" value="1"/>
</dbReference>
<gene>
    <name evidence="6" type="ORF">ABVK25_010435</name>
</gene>
<proteinExistence type="predicted"/>
<accession>A0ABR4AU94</accession>
<evidence type="ECO:0000256" key="3">
    <source>
        <dbReference type="ARBA" id="ARBA00022827"/>
    </source>
</evidence>
<organism evidence="6 7">
    <name type="scientific">Lepraria finkii</name>
    <dbReference type="NCBI Taxonomy" id="1340010"/>
    <lineage>
        <taxon>Eukaryota</taxon>
        <taxon>Fungi</taxon>
        <taxon>Dikarya</taxon>
        <taxon>Ascomycota</taxon>
        <taxon>Pezizomycotina</taxon>
        <taxon>Lecanoromycetes</taxon>
        <taxon>OSLEUM clade</taxon>
        <taxon>Lecanoromycetidae</taxon>
        <taxon>Lecanorales</taxon>
        <taxon>Lecanorineae</taxon>
        <taxon>Stereocaulaceae</taxon>
        <taxon>Lepraria</taxon>
    </lineage>
</organism>
<dbReference type="SUPFAM" id="SSF54373">
    <property type="entry name" value="FAD-linked reductases, C-terminal domain"/>
    <property type="match status" value="1"/>
</dbReference>
<protein>
    <recommendedName>
        <fullName evidence="5">Glucose-methanol-choline oxidoreductase C-terminal domain-containing protein</fullName>
    </recommendedName>
</protein>
<dbReference type="PANTHER" id="PTHR11552:SF201">
    <property type="entry name" value="GLUCOSE-METHANOL-CHOLINE OXIDOREDUCTASE N-TERMINAL DOMAIN-CONTAINING PROTEIN"/>
    <property type="match status" value="1"/>
</dbReference>
<dbReference type="PANTHER" id="PTHR11552">
    <property type="entry name" value="GLUCOSE-METHANOL-CHOLINE GMC OXIDOREDUCTASE"/>
    <property type="match status" value="1"/>
</dbReference>
<keyword evidence="2" id="KW-0285">Flavoprotein</keyword>
<keyword evidence="4" id="KW-0560">Oxidoreductase</keyword>
<keyword evidence="7" id="KW-1185">Reference proteome</keyword>
<dbReference type="Gene3D" id="3.30.560.10">
    <property type="entry name" value="Glucose Oxidase, domain 3"/>
    <property type="match status" value="1"/>
</dbReference>
<dbReference type="EMBL" id="JBHFEH010000067">
    <property type="protein sequence ID" value="KAL2049258.1"/>
    <property type="molecule type" value="Genomic_DNA"/>
</dbReference>
<dbReference type="InterPro" id="IPR012132">
    <property type="entry name" value="GMC_OxRdtase"/>
</dbReference>
<evidence type="ECO:0000313" key="6">
    <source>
        <dbReference type="EMBL" id="KAL2049258.1"/>
    </source>
</evidence>
<evidence type="ECO:0000256" key="4">
    <source>
        <dbReference type="ARBA" id="ARBA00023002"/>
    </source>
</evidence>
<comment type="caution">
    <text evidence="6">The sequence shown here is derived from an EMBL/GenBank/DDBJ whole genome shotgun (WGS) entry which is preliminary data.</text>
</comment>
<evidence type="ECO:0000256" key="2">
    <source>
        <dbReference type="ARBA" id="ARBA00022630"/>
    </source>
</evidence>
<evidence type="ECO:0000313" key="7">
    <source>
        <dbReference type="Proteomes" id="UP001590951"/>
    </source>
</evidence>
<evidence type="ECO:0000259" key="5">
    <source>
        <dbReference type="Pfam" id="PF05199"/>
    </source>
</evidence>
<dbReference type="InterPro" id="IPR007867">
    <property type="entry name" value="GMC_OxRtase_C"/>
</dbReference>
<dbReference type="Proteomes" id="UP001590951">
    <property type="component" value="Unassembled WGS sequence"/>
</dbReference>